<accession>A0ABN2KR49</accession>
<feature type="domain" description="N-acetyltransferase" evidence="3">
    <location>
        <begin position="12"/>
        <end position="173"/>
    </location>
</feature>
<protein>
    <recommendedName>
        <fullName evidence="3">N-acetyltransferase domain-containing protein</fullName>
    </recommendedName>
</protein>
<dbReference type="InterPro" id="IPR016181">
    <property type="entry name" value="Acyl_CoA_acyltransferase"/>
</dbReference>
<dbReference type="CDD" id="cd04301">
    <property type="entry name" value="NAT_SF"/>
    <property type="match status" value="1"/>
</dbReference>
<evidence type="ECO:0000256" key="2">
    <source>
        <dbReference type="ARBA" id="ARBA00023315"/>
    </source>
</evidence>
<organism evidence="4 5">
    <name type="scientific">Nostocoides vanveenii</name>
    <dbReference type="NCBI Taxonomy" id="330835"/>
    <lineage>
        <taxon>Bacteria</taxon>
        <taxon>Bacillati</taxon>
        <taxon>Actinomycetota</taxon>
        <taxon>Actinomycetes</taxon>
        <taxon>Micrococcales</taxon>
        <taxon>Intrasporangiaceae</taxon>
        <taxon>Nostocoides</taxon>
    </lineage>
</organism>
<dbReference type="RefSeq" id="WP_344066190.1">
    <property type="nucleotide sequence ID" value="NZ_BAAAPN010000051.1"/>
</dbReference>
<keyword evidence="5" id="KW-1185">Reference proteome</keyword>
<evidence type="ECO:0000313" key="4">
    <source>
        <dbReference type="EMBL" id="GAA1762661.1"/>
    </source>
</evidence>
<gene>
    <name evidence="4" type="ORF">GCM10009810_22500</name>
</gene>
<keyword evidence="1" id="KW-0808">Transferase</keyword>
<dbReference type="PANTHER" id="PTHR43877">
    <property type="entry name" value="AMINOALKYLPHOSPHONATE N-ACETYLTRANSFERASE-RELATED-RELATED"/>
    <property type="match status" value="1"/>
</dbReference>
<dbReference type="Gene3D" id="3.40.630.30">
    <property type="match status" value="1"/>
</dbReference>
<reference evidence="4 5" key="1">
    <citation type="journal article" date="2019" name="Int. J. Syst. Evol. Microbiol.">
        <title>The Global Catalogue of Microorganisms (GCM) 10K type strain sequencing project: providing services to taxonomists for standard genome sequencing and annotation.</title>
        <authorList>
            <consortium name="The Broad Institute Genomics Platform"/>
            <consortium name="The Broad Institute Genome Sequencing Center for Infectious Disease"/>
            <person name="Wu L."/>
            <person name="Ma J."/>
        </authorList>
    </citation>
    <scope>NUCLEOTIDE SEQUENCE [LARGE SCALE GENOMIC DNA]</scope>
    <source>
        <strain evidence="4 5">JCM 15591</strain>
    </source>
</reference>
<dbReference type="EMBL" id="BAAAPN010000051">
    <property type="protein sequence ID" value="GAA1762661.1"/>
    <property type="molecule type" value="Genomic_DNA"/>
</dbReference>
<comment type="caution">
    <text evidence="4">The sequence shown here is derived from an EMBL/GenBank/DDBJ whole genome shotgun (WGS) entry which is preliminary data.</text>
</comment>
<dbReference type="InterPro" id="IPR000182">
    <property type="entry name" value="GNAT_dom"/>
</dbReference>
<dbReference type="PROSITE" id="PS51186">
    <property type="entry name" value="GNAT"/>
    <property type="match status" value="1"/>
</dbReference>
<sequence length="184" mass="19929">MFRSPSLTISPLRVRPVRDDDSDRVAAVYDALSPRSRELRFHSPLPRIPSSYVAQLARVDPGRRDGMLVFAGGRPVGHGQWVRDPADPTRAELALAVADEWHGRGAGLALVAHLARTARVGGVTHFTAYVMGENRLVRALLARFGARAVNREEFEIPIARLAAAVVELAVLVADEDGNPRGAVA</sequence>
<dbReference type="InterPro" id="IPR050832">
    <property type="entry name" value="Bact_Acetyltransf"/>
</dbReference>
<name>A0ABN2KR49_9MICO</name>
<dbReference type="Pfam" id="PF00583">
    <property type="entry name" value="Acetyltransf_1"/>
    <property type="match status" value="1"/>
</dbReference>
<keyword evidence="2" id="KW-0012">Acyltransferase</keyword>
<evidence type="ECO:0000259" key="3">
    <source>
        <dbReference type="PROSITE" id="PS51186"/>
    </source>
</evidence>
<dbReference type="SUPFAM" id="SSF55729">
    <property type="entry name" value="Acyl-CoA N-acyltransferases (Nat)"/>
    <property type="match status" value="1"/>
</dbReference>
<dbReference type="Proteomes" id="UP001501475">
    <property type="component" value="Unassembled WGS sequence"/>
</dbReference>
<proteinExistence type="predicted"/>
<evidence type="ECO:0000256" key="1">
    <source>
        <dbReference type="ARBA" id="ARBA00022679"/>
    </source>
</evidence>
<evidence type="ECO:0000313" key="5">
    <source>
        <dbReference type="Proteomes" id="UP001501475"/>
    </source>
</evidence>